<dbReference type="EMBL" id="JAIWYP010000023">
    <property type="protein sequence ID" value="KAH3692324.1"/>
    <property type="molecule type" value="Genomic_DNA"/>
</dbReference>
<feature type="region of interest" description="Disordered" evidence="1">
    <location>
        <begin position="395"/>
        <end position="480"/>
    </location>
</feature>
<sequence length="480" mass="54110">MRNRSKGYRQSEPELLTENQNLDRDTSSTGDSTTTDTMDGNLIPLLNDSDTSNGDTFVEGMPLADPQFTAKKMPNDVEVTKKTYNNMIQNEQNRNNSDNKHEKENVIEEVKIKDGDVTLVLYKVKEESFLKMEHEYKKSQSNEKMESSISISNNNQHDCADTYKIEDVYNSTITQHDASLLEDTKSEKEHTDSDKRRGSYSNPMSSDVCFESQLKTNNELMNNARGVIERIDELVPDGTFNYSQASTASVSFEQKSTDLSESNTDIHTSDNVLRKENIQSEKHGINEETSLETVSSECTKVSNDGDYHSTELKDSKTDVLKLDAVFHNENKQSENDFVNGETSYVTLSSEFTEASKVGDFQNSKMLNTSTNKTEIKDDRLTSGIAITNIERKKRPPELLVTSETNLGNMNEDRGTNDKHNKSDTHTKPNVVASDKSVSNNVISNMQERNGSEKTESMETMSLKSFPMRISNESTEKNQVN</sequence>
<reference evidence="2" key="2">
    <citation type="submission" date="2020-11" db="EMBL/GenBank/DDBJ databases">
        <authorList>
            <person name="McCartney M.A."/>
            <person name="Auch B."/>
            <person name="Kono T."/>
            <person name="Mallez S."/>
            <person name="Becker A."/>
            <person name="Gohl D.M."/>
            <person name="Silverstein K.A.T."/>
            <person name="Koren S."/>
            <person name="Bechman K.B."/>
            <person name="Herman A."/>
            <person name="Abrahante J.E."/>
            <person name="Garbe J."/>
        </authorList>
    </citation>
    <scope>NUCLEOTIDE SEQUENCE</scope>
    <source>
        <strain evidence="2">Duluth1</strain>
        <tissue evidence="2">Whole animal</tissue>
    </source>
</reference>
<accession>A0A9D3Y382</accession>
<name>A0A9D3Y382_DREPO</name>
<feature type="compositionally biased region" description="Polar residues" evidence="1">
    <location>
        <begin position="147"/>
        <end position="156"/>
    </location>
</feature>
<evidence type="ECO:0000313" key="2">
    <source>
        <dbReference type="EMBL" id="KAH3692324.1"/>
    </source>
</evidence>
<organism evidence="2 3">
    <name type="scientific">Dreissena polymorpha</name>
    <name type="common">Zebra mussel</name>
    <name type="synonym">Mytilus polymorpha</name>
    <dbReference type="NCBI Taxonomy" id="45954"/>
    <lineage>
        <taxon>Eukaryota</taxon>
        <taxon>Metazoa</taxon>
        <taxon>Spiralia</taxon>
        <taxon>Lophotrochozoa</taxon>
        <taxon>Mollusca</taxon>
        <taxon>Bivalvia</taxon>
        <taxon>Autobranchia</taxon>
        <taxon>Heteroconchia</taxon>
        <taxon>Euheterodonta</taxon>
        <taxon>Imparidentia</taxon>
        <taxon>Neoheterodontei</taxon>
        <taxon>Myida</taxon>
        <taxon>Dreissenoidea</taxon>
        <taxon>Dreissenidae</taxon>
        <taxon>Dreissena</taxon>
    </lineage>
</organism>
<feature type="compositionally biased region" description="Basic and acidic residues" evidence="1">
    <location>
        <begin position="182"/>
        <end position="197"/>
    </location>
</feature>
<feature type="region of interest" description="Disordered" evidence="1">
    <location>
        <begin position="1"/>
        <end position="68"/>
    </location>
</feature>
<feature type="compositionally biased region" description="Low complexity" evidence="1">
    <location>
        <begin position="27"/>
        <end position="37"/>
    </location>
</feature>
<feature type="compositionally biased region" description="Polar residues" evidence="1">
    <location>
        <begin position="287"/>
        <end position="302"/>
    </location>
</feature>
<feature type="region of interest" description="Disordered" evidence="1">
    <location>
        <begin position="280"/>
        <end position="311"/>
    </location>
</feature>
<protein>
    <submittedName>
        <fullName evidence="2">Uncharacterized protein</fullName>
    </submittedName>
</protein>
<evidence type="ECO:0000256" key="1">
    <source>
        <dbReference type="SAM" id="MobiDB-lite"/>
    </source>
</evidence>
<gene>
    <name evidence="2" type="ORF">DPMN_194774</name>
</gene>
<evidence type="ECO:0000313" key="3">
    <source>
        <dbReference type="Proteomes" id="UP000828390"/>
    </source>
</evidence>
<feature type="region of interest" description="Disordered" evidence="1">
    <location>
        <begin position="135"/>
        <end position="156"/>
    </location>
</feature>
<feature type="compositionally biased region" description="Basic and acidic residues" evidence="1">
    <location>
        <begin position="410"/>
        <end position="426"/>
    </location>
</feature>
<keyword evidence="3" id="KW-1185">Reference proteome</keyword>
<comment type="caution">
    <text evidence="2">The sequence shown here is derived from an EMBL/GenBank/DDBJ whole genome shotgun (WGS) entry which is preliminary data.</text>
</comment>
<feature type="compositionally biased region" description="Basic and acidic residues" evidence="1">
    <location>
        <begin position="135"/>
        <end position="146"/>
    </location>
</feature>
<feature type="region of interest" description="Disordered" evidence="1">
    <location>
        <begin position="179"/>
        <end position="207"/>
    </location>
</feature>
<proteinExistence type="predicted"/>
<dbReference type="AlphaFoldDB" id="A0A9D3Y382"/>
<dbReference type="Proteomes" id="UP000828390">
    <property type="component" value="Unassembled WGS sequence"/>
</dbReference>
<reference evidence="2" key="1">
    <citation type="journal article" date="2019" name="bioRxiv">
        <title>The Genome of the Zebra Mussel, Dreissena polymorpha: A Resource for Invasive Species Research.</title>
        <authorList>
            <person name="McCartney M.A."/>
            <person name="Auch B."/>
            <person name="Kono T."/>
            <person name="Mallez S."/>
            <person name="Zhang Y."/>
            <person name="Obille A."/>
            <person name="Becker A."/>
            <person name="Abrahante J.E."/>
            <person name="Garbe J."/>
            <person name="Badalamenti J.P."/>
            <person name="Herman A."/>
            <person name="Mangelson H."/>
            <person name="Liachko I."/>
            <person name="Sullivan S."/>
            <person name="Sone E.D."/>
            <person name="Koren S."/>
            <person name="Silverstein K.A.T."/>
            <person name="Beckman K.B."/>
            <person name="Gohl D.M."/>
        </authorList>
    </citation>
    <scope>NUCLEOTIDE SEQUENCE</scope>
    <source>
        <strain evidence="2">Duluth1</strain>
        <tissue evidence="2">Whole animal</tissue>
    </source>
</reference>
<feature type="compositionally biased region" description="Polar residues" evidence="1">
    <location>
        <begin position="470"/>
        <end position="480"/>
    </location>
</feature>
<feature type="compositionally biased region" description="Polar residues" evidence="1">
    <location>
        <begin position="435"/>
        <end position="448"/>
    </location>
</feature>